<dbReference type="Proteomes" id="UP000003947">
    <property type="component" value="Unassembled WGS sequence"/>
</dbReference>
<evidence type="ECO:0000259" key="1">
    <source>
        <dbReference type="Pfam" id="PF21834"/>
    </source>
</evidence>
<dbReference type="Pfam" id="PF21834">
    <property type="entry name" value="DUF6894"/>
    <property type="match status" value="1"/>
</dbReference>
<evidence type="ECO:0000313" key="2">
    <source>
        <dbReference type="EMBL" id="EIM29451.1"/>
    </source>
</evidence>
<dbReference type="InterPro" id="IPR054189">
    <property type="entry name" value="DUF6894"/>
</dbReference>
<dbReference type="AlphaFoldDB" id="I4YZQ9"/>
<proteinExistence type="predicted"/>
<dbReference type="EMBL" id="JH660641">
    <property type="protein sequence ID" value="EIM29451.1"/>
    <property type="molecule type" value="Genomic_DNA"/>
</dbReference>
<evidence type="ECO:0000313" key="3">
    <source>
        <dbReference type="Proteomes" id="UP000003947"/>
    </source>
</evidence>
<accession>I4YZQ9</accession>
<dbReference type="STRING" id="864069.MicloDRAFT_00019290"/>
<protein>
    <recommendedName>
        <fullName evidence="1">DUF6894 domain-containing protein</fullName>
    </recommendedName>
</protein>
<dbReference type="HOGENOM" id="CLU_163135_4_1_5"/>
<gene>
    <name evidence="2" type="ORF">MicloDRAFT_00019290</name>
</gene>
<dbReference type="PATRIC" id="fig|864069.3.peg.2116"/>
<keyword evidence="3" id="KW-1185">Reference proteome</keyword>
<feature type="domain" description="DUF6894" evidence="1">
    <location>
        <begin position="3"/>
        <end position="74"/>
    </location>
</feature>
<reference evidence="2 3" key="1">
    <citation type="submission" date="2012-02" db="EMBL/GenBank/DDBJ databases">
        <title>Improved High-Quality Draft sequence of Microvirga sp. WSM3557.</title>
        <authorList>
            <consortium name="US DOE Joint Genome Institute"/>
            <person name="Lucas S."/>
            <person name="Han J."/>
            <person name="Lapidus A."/>
            <person name="Cheng J.-F."/>
            <person name="Goodwin L."/>
            <person name="Pitluck S."/>
            <person name="Peters L."/>
            <person name="Zhang X."/>
            <person name="Detter J.C."/>
            <person name="Han C."/>
            <person name="Tapia R."/>
            <person name="Land M."/>
            <person name="Hauser L."/>
            <person name="Kyrpides N."/>
            <person name="Ivanova N."/>
            <person name="Pagani I."/>
            <person name="Brau L."/>
            <person name="Yates R."/>
            <person name="O'Hara G."/>
            <person name="Rui T."/>
            <person name="Howieson J."/>
            <person name="Reeve W."/>
            <person name="Woyke T."/>
        </authorList>
    </citation>
    <scope>NUCLEOTIDE SEQUENCE [LARGE SCALE GENOMIC DNA]</scope>
    <source>
        <strain evidence="2 3">WSM3557</strain>
    </source>
</reference>
<name>I4YZQ9_9HYPH</name>
<sequence>MPRFYLDLFLGSQSNLDEEGHEIGSLRAVEIEALRTAGELARDRLFTMREANAEDIRVEVKDEHRRPILTVTISIRVDRSGQRS</sequence>
<organism evidence="2 3">
    <name type="scientific">Microvirga lotononidis</name>
    <dbReference type="NCBI Taxonomy" id="864069"/>
    <lineage>
        <taxon>Bacteria</taxon>
        <taxon>Pseudomonadati</taxon>
        <taxon>Pseudomonadota</taxon>
        <taxon>Alphaproteobacteria</taxon>
        <taxon>Hyphomicrobiales</taxon>
        <taxon>Methylobacteriaceae</taxon>
        <taxon>Microvirga</taxon>
    </lineage>
</organism>